<dbReference type="Pfam" id="PF02374">
    <property type="entry name" value="ArsA_ATPase"/>
    <property type="match status" value="1"/>
</dbReference>
<evidence type="ECO:0000259" key="1">
    <source>
        <dbReference type="Pfam" id="PF02374"/>
    </source>
</evidence>
<dbReference type="Gene3D" id="3.40.50.300">
    <property type="entry name" value="P-loop containing nucleotide triphosphate hydrolases"/>
    <property type="match status" value="1"/>
</dbReference>
<dbReference type="RefSeq" id="WP_082348936.1">
    <property type="nucleotide sequence ID" value="NZ_CP159837.1"/>
</dbReference>
<dbReference type="EMBL" id="CP159837">
    <property type="protein sequence ID" value="XCM37401.1"/>
    <property type="molecule type" value="Genomic_DNA"/>
</dbReference>
<dbReference type="InterPro" id="IPR025723">
    <property type="entry name" value="ArsA/GET3_ATPase-like"/>
</dbReference>
<reference evidence="2" key="1">
    <citation type="submission" date="2024-07" db="EMBL/GenBank/DDBJ databases">
        <authorList>
            <person name="Kim Y.J."/>
            <person name="Jeong J.Y."/>
        </authorList>
    </citation>
    <scope>NUCLEOTIDE SEQUENCE</scope>
    <source>
        <strain evidence="2">GIHE-MW2</strain>
    </source>
</reference>
<gene>
    <name evidence="2" type="ORF">ABWT76_000157</name>
</gene>
<name>A0AAU8JE04_9CYAN</name>
<organism evidence="2">
    <name type="scientific">Planktothricoides raciborskii GIHE-MW2</name>
    <dbReference type="NCBI Taxonomy" id="2792601"/>
    <lineage>
        <taxon>Bacteria</taxon>
        <taxon>Bacillati</taxon>
        <taxon>Cyanobacteriota</taxon>
        <taxon>Cyanophyceae</taxon>
        <taxon>Oscillatoriophycideae</taxon>
        <taxon>Oscillatoriales</taxon>
        <taxon>Oscillatoriaceae</taxon>
        <taxon>Planktothricoides</taxon>
    </lineage>
</organism>
<sequence length="72" mass="8014">MLNHLQLVMLSGKGGVGKTTVAASLGWGLSQRYPDKKIRIISMRHKGYPFYAKTIAASRPTLRMLIRAVNSR</sequence>
<feature type="domain" description="ArsA/GET3 Anion-transporting ATPase-like" evidence="1">
    <location>
        <begin position="6"/>
        <end position="42"/>
    </location>
</feature>
<dbReference type="InterPro" id="IPR027417">
    <property type="entry name" value="P-loop_NTPase"/>
</dbReference>
<dbReference type="AlphaFoldDB" id="A0AAU8JE04"/>
<proteinExistence type="predicted"/>
<protein>
    <submittedName>
        <fullName evidence="2">ArsA-related P-loop ATPase</fullName>
    </submittedName>
</protein>
<evidence type="ECO:0000313" key="2">
    <source>
        <dbReference type="EMBL" id="XCM37401.1"/>
    </source>
</evidence>
<dbReference type="SUPFAM" id="SSF52540">
    <property type="entry name" value="P-loop containing nucleoside triphosphate hydrolases"/>
    <property type="match status" value="1"/>
</dbReference>
<accession>A0AAU8JE04</accession>